<name>A0A1A8YRT7_PLAOA</name>
<sequence length="98" mass="11703">MEKTQSRLRHKWHLIQSTKLFLTLFSFYMNEVEPKTKIYPSCEKRHVSNWVHLWMGTPCSCHKGTNSHRHPGTQAGYLLIQGRNRVYAYIYSHFHPTK</sequence>
<evidence type="ECO:0000313" key="1">
    <source>
        <dbReference type="EMBL" id="SBT34355.1"/>
    </source>
</evidence>
<proteinExistence type="predicted"/>
<accession>A0A1A8YRT7</accession>
<dbReference type="Proteomes" id="UP000078550">
    <property type="component" value="Unassembled WGS sequence"/>
</dbReference>
<reference evidence="1" key="2">
    <citation type="submission" date="2016-05" db="EMBL/GenBank/DDBJ databases">
        <authorList>
            <person name="Lavstsen T."/>
            <person name="Jespersen J.S."/>
        </authorList>
    </citation>
    <scope>NUCLEOTIDE SEQUENCE [LARGE SCALE GENOMIC DNA]</scope>
</reference>
<dbReference type="EMBL" id="FLRE01000085">
    <property type="protein sequence ID" value="SBT34810.1"/>
    <property type="molecule type" value="Genomic_DNA"/>
</dbReference>
<gene>
    <name evidence="1" type="ORF">POVWA1_021900</name>
    <name evidence="2" type="ORF">POVWA2_021770</name>
</gene>
<evidence type="ECO:0000313" key="3">
    <source>
        <dbReference type="Proteomes" id="UP000078550"/>
    </source>
</evidence>
<organism evidence="1 4">
    <name type="scientific">Plasmodium ovale wallikeri</name>
    <dbReference type="NCBI Taxonomy" id="864142"/>
    <lineage>
        <taxon>Eukaryota</taxon>
        <taxon>Sar</taxon>
        <taxon>Alveolata</taxon>
        <taxon>Apicomplexa</taxon>
        <taxon>Aconoidasida</taxon>
        <taxon>Haemosporida</taxon>
        <taxon>Plasmodiidae</taxon>
        <taxon>Plasmodium</taxon>
        <taxon>Plasmodium (Plasmodium)</taxon>
    </lineage>
</organism>
<reference evidence="3 4" key="1">
    <citation type="submission" date="2016-05" db="EMBL/GenBank/DDBJ databases">
        <authorList>
            <person name="Naeem Raeece"/>
        </authorList>
    </citation>
    <scope>NUCLEOTIDE SEQUENCE [LARGE SCALE GENOMIC DNA]</scope>
</reference>
<dbReference type="EMBL" id="FLRD01000070">
    <property type="protein sequence ID" value="SBT34355.1"/>
    <property type="molecule type" value="Genomic_DNA"/>
</dbReference>
<keyword evidence="4" id="KW-1185">Reference proteome</keyword>
<evidence type="ECO:0000313" key="2">
    <source>
        <dbReference type="EMBL" id="SBT34810.1"/>
    </source>
</evidence>
<protein>
    <submittedName>
        <fullName evidence="1">Uncharacterized protein</fullName>
    </submittedName>
</protein>
<evidence type="ECO:0000313" key="4">
    <source>
        <dbReference type="Proteomes" id="UP000078555"/>
    </source>
</evidence>
<dbReference type="Proteomes" id="UP000078555">
    <property type="component" value="Unassembled WGS sequence"/>
</dbReference>
<dbReference type="AlphaFoldDB" id="A0A1A8YRT7"/>